<evidence type="ECO:0000256" key="1">
    <source>
        <dbReference type="SAM" id="SignalP"/>
    </source>
</evidence>
<sequence length="83" mass="9652">MKCTTNCIWLLFCLVLIAPYIKQSSAGKSLNKMKCTVHSTVKKVFDLLCDPYFPYTVPDCTRLRESFEERVECFSNKDKFKSI</sequence>
<evidence type="ECO:0000313" key="2">
    <source>
        <dbReference type="EMBL" id="GFT36280.1"/>
    </source>
</evidence>
<dbReference type="EMBL" id="BMAW01013896">
    <property type="protein sequence ID" value="GFT36280.1"/>
    <property type="molecule type" value="Genomic_DNA"/>
</dbReference>
<dbReference type="Proteomes" id="UP000887013">
    <property type="component" value="Unassembled WGS sequence"/>
</dbReference>
<organism evidence="2 3">
    <name type="scientific">Nephila pilipes</name>
    <name type="common">Giant wood spider</name>
    <name type="synonym">Nephila maculata</name>
    <dbReference type="NCBI Taxonomy" id="299642"/>
    <lineage>
        <taxon>Eukaryota</taxon>
        <taxon>Metazoa</taxon>
        <taxon>Ecdysozoa</taxon>
        <taxon>Arthropoda</taxon>
        <taxon>Chelicerata</taxon>
        <taxon>Arachnida</taxon>
        <taxon>Araneae</taxon>
        <taxon>Araneomorphae</taxon>
        <taxon>Entelegynae</taxon>
        <taxon>Araneoidea</taxon>
        <taxon>Nephilidae</taxon>
        <taxon>Nephila</taxon>
    </lineage>
</organism>
<accession>A0A8X6TQL2</accession>
<keyword evidence="1" id="KW-0732">Signal</keyword>
<keyword evidence="3" id="KW-1185">Reference proteome</keyword>
<evidence type="ECO:0008006" key="4">
    <source>
        <dbReference type="Google" id="ProtNLM"/>
    </source>
</evidence>
<comment type="caution">
    <text evidence="2">The sequence shown here is derived from an EMBL/GenBank/DDBJ whole genome shotgun (WGS) entry which is preliminary data.</text>
</comment>
<protein>
    <recommendedName>
        <fullName evidence="4">Venom protein</fullName>
    </recommendedName>
</protein>
<reference evidence="2" key="1">
    <citation type="submission" date="2020-08" db="EMBL/GenBank/DDBJ databases">
        <title>Multicomponent nature underlies the extraordinary mechanical properties of spider dragline silk.</title>
        <authorList>
            <person name="Kono N."/>
            <person name="Nakamura H."/>
            <person name="Mori M."/>
            <person name="Yoshida Y."/>
            <person name="Ohtoshi R."/>
            <person name="Malay A.D."/>
            <person name="Moran D.A.P."/>
            <person name="Tomita M."/>
            <person name="Numata K."/>
            <person name="Arakawa K."/>
        </authorList>
    </citation>
    <scope>NUCLEOTIDE SEQUENCE</scope>
</reference>
<gene>
    <name evidence="2" type="ORF">NPIL_589091</name>
</gene>
<dbReference type="OrthoDB" id="10381032at2759"/>
<dbReference type="AlphaFoldDB" id="A0A8X6TQL2"/>
<evidence type="ECO:0000313" key="3">
    <source>
        <dbReference type="Proteomes" id="UP000887013"/>
    </source>
</evidence>
<feature type="chain" id="PRO_5036453857" description="Venom protein" evidence="1">
    <location>
        <begin position="27"/>
        <end position="83"/>
    </location>
</feature>
<name>A0A8X6TQL2_NEPPI</name>
<proteinExistence type="predicted"/>
<feature type="signal peptide" evidence="1">
    <location>
        <begin position="1"/>
        <end position="26"/>
    </location>
</feature>